<organism evidence="1 2">
    <name type="scientific">Bacillus atrophaeus (strain 1942)</name>
    <dbReference type="NCBI Taxonomy" id="720555"/>
    <lineage>
        <taxon>Bacteria</taxon>
        <taxon>Bacillati</taxon>
        <taxon>Bacillota</taxon>
        <taxon>Bacilli</taxon>
        <taxon>Bacillales</taxon>
        <taxon>Bacillaceae</taxon>
        <taxon>Bacillus</taxon>
    </lineage>
</organism>
<evidence type="ECO:0000313" key="1">
    <source>
        <dbReference type="EMBL" id="ADP31030.1"/>
    </source>
</evidence>
<protein>
    <submittedName>
        <fullName evidence="1">Uncharacterized protein</fullName>
    </submittedName>
</protein>
<sequence length="44" mass="4839">MRTYSINKICSGTSIPLRFAIEGPFFYDKKSKATHLTASIEGGT</sequence>
<dbReference type="Proteomes" id="UP000006867">
    <property type="component" value="Chromosome"/>
</dbReference>
<keyword evidence="2" id="KW-1185">Reference proteome</keyword>
<reference evidence="1 2" key="1">
    <citation type="journal article" date="2011" name="Front. Microbiol.">
        <title>Genomic signatures of strain selection and enhancement in Bacillus atrophaeus var. globigii, a historical biowarfare simulant.</title>
        <authorList>
            <person name="Gibbons H.S."/>
            <person name="Broomall S.M."/>
            <person name="McNew L.A."/>
            <person name="Daligault H."/>
            <person name="Chapman C."/>
            <person name="Bruce D."/>
            <person name="Karavis M."/>
            <person name="Krepps M."/>
            <person name="McGregor P.A."/>
            <person name="Hong C."/>
            <person name="Park K.H."/>
            <person name="Akmal A."/>
            <person name="Feldman A."/>
            <person name="Lin J.S."/>
            <person name="Chang W.E."/>
            <person name="Higgs B.W."/>
            <person name="Demirev P."/>
            <person name="Lindquist J."/>
            <person name="Liem A."/>
            <person name="Fochler E."/>
            <person name="Read T.D."/>
            <person name="Tapia R."/>
            <person name="Johnson S."/>
            <person name="Bishop-Lilly K.A."/>
            <person name="Detter C."/>
            <person name="Han C."/>
            <person name="Sozhamannan S."/>
            <person name="Rosenzweig C.N."/>
            <person name="Skowronski E.W."/>
        </authorList>
    </citation>
    <scope>NUCLEOTIDE SEQUENCE [LARGE SCALE GENOMIC DNA]</scope>
    <source>
        <strain evidence="1 2">1942</strain>
    </source>
</reference>
<accession>A0ABN3Z6L8</accession>
<gene>
    <name evidence="1" type="ordered locus">BATR1942_00350</name>
</gene>
<dbReference type="EMBL" id="CP002207">
    <property type="protein sequence ID" value="ADP31030.1"/>
    <property type="molecule type" value="Genomic_DNA"/>
</dbReference>
<proteinExistence type="predicted"/>
<evidence type="ECO:0000313" key="2">
    <source>
        <dbReference type="Proteomes" id="UP000006867"/>
    </source>
</evidence>
<name>A0ABN3Z6L8_BACA1</name>